<dbReference type="InterPro" id="IPR011009">
    <property type="entry name" value="Kinase-like_dom_sf"/>
</dbReference>
<dbReference type="Proteomes" id="UP000053841">
    <property type="component" value="Unassembled WGS sequence"/>
</dbReference>
<dbReference type="GO" id="GO:0005524">
    <property type="term" value="F:ATP binding"/>
    <property type="evidence" value="ECO:0007669"/>
    <property type="project" value="InterPro"/>
</dbReference>
<evidence type="ECO:0000313" key="2">
    <source>
        <dbReference type="EMBL" id="EUC29754.1"/>
    </source>
</evidence>
<sequence>WQKKVEAFRNLNRLNQEHIVRFVTAFRHQTSDGKAKFFLMFEWADGGNLFDLWQRMPSPILAARLVKDVIQQILGLAKALEAAHSLNKTGVSYRHGHINSRDILVFHNNRGLIGTWKFDGWGEARKHDGVVEMRPIETRMRHGIQRYEAPEAVIGLRSHFFDDAVSPSRRSDIWSIGCVILEIIIWLLYGEYGVDQFQRDLEHSCFYQISEIDGRRLARVHDVVERWMNQMEKDPRCKVDTTAIGDLLEIVRTGLLVVKLP</sequence>
<dbReference type="RefSeq" id="XP_007715955.1">
    <property type="nucleotide sequence ID" value="XM_007717765.1"/>
</dbReference>
<gene>
    <name evidence="2" type="ORF">COCCADRAFT_78440</name>
</gene>
<dbReference type="PANTHER" id="PTHR24359:SF1">
    <property type="entry name" value="INHIBITOR OF NUCLEAR FACTOR KAPPA-B KINASE EPSILON SUBUNIT HOMOLOG 1-RELATED"/>
    <property type="match status" value="1"/>
</dbReference>
<reference evidence="2 3" key="1">
    <citation type="journal article" date="2013" name="PLoS Genet.">
        <title>Comparative genome structure, secondary metabolite, and effector coding capacity across Cochliobolus pathogens.</title>
        <authorList>
            <person name="Condon B.J."/>
            <person name="Leng Y."/>
            <person name="Wu D."/>
            <person name="Bushley K.E."/>
            <person name="Ohm R.A."/>
            <person name="Otillar R."/>
            <person name="Martin J."/>
            <person name="Schackwitz W."/>
            <person name="Grimwood J."/>
            <person name="MohdZainudin N."/>
            <person name="Xue C."/>
            <person name="Wang R."/>
            <person name="Manning V.A."/>
            <person name="Dhillon B."/>
            <person name="Tu Z.J."/>
            <person name="Steffenson B.J."/>
            <person name="Salamov A."/>
            <person name="Sun H."/>
            <person name="Lowry S."/>
            <person name="LaButti K."/>
            <person name="Han J."/>
            <person name="Copeland A."/>
            <person name="Lindquist E."/>
            <person name="Barry K."/>
            <person name="Schmutz J."/>
            <person name="Baker S.E."/>
            <person name="Ciuffetti L.M."/>
            <person name="Grigoriev I.V."/>
            <person name="Zhong S."/>
            <person name="Turgeon B.G."/>
        </authorList>
    </citation>
    <scope>NUCLEOTIDE SEQUENCE [LARGE SCALE GENOMIC DNA]</scope>
    <source>
        <strain evidence="2 3">26-R-13</strain>
    </source>
</reference>
<dbReference type="InterPro" id="IPR000719">
    <property type="entry name" value="Prot_kinase_dom"/>
</dbReference>
<dbReference type="EMBL" id="KI964731">
    <property type="protein sequence ID" value="EUC29754.1"/>
    <property type="molecule type" value="Genomic_DNA"/>
</dbReference>
<evidence type="ECO:0000259" key="1">
    <source>
        <dbReference type="PROSITE" id="PS50011"/>
    </source>
</evidence>
<evidence type="ECO:0000313" key="3">
    <source>
        <dbReference type="Proteomes" id="UP000053841"/>
    </source>
</evidence>
<dbReference type="OrthoDB" id="3694498at2759"/>
<proteinExistence type="predicted"/>
<feature type="non-terminal residue" evidence="2">
    <location>
        <position position="1"/>
    </location>
</feature>
<keyword evidence="3" id="KW-1185">Reference proteome</keyword>
<dbReference type="PROSITE" id="PS50011">
    <property type="entry name" value="PROTEIN_KINASE_DOM"/>
    <property type="match status" value="1"/>
</dbReference>
<dbReference type="PANTHER" id="PTHR24359">
    <property type="entry name" value="SERINE/THREONINE-PROTEIN KINASE SBK1"/>
    <property type="match status" value="1"/>
</dbReference>
<name>W6Y3Y3_COCC2</name>
<dbReference type="Pfam" id="PF00069">
    <property type="entry name" value="Pkinase"/>
    <property type="match status" value="1"/>
</dbReference>
<feature type="non-terminal residue" evidence="2">
    <location>
        <position position="261"/>
    </location>
</feature>
<dbReference type="Gene3D" id="1.10.510.10">
    <property type="entry name" value="Transferase(Phosphotransferase) domain 1"/>
    <property type="match status" value="1"/>
</dbReference>
<feature type="domain" description="Protein kinase" evidence="1">
    <location>
        <begin position="1"/>
        <end position="261"/>
    </location>
</feature>
<protein>
    <recommendedName>
        <fullName evidence="1">Protein kinase domain-containing protein</fullName>
    </recommendedName>
</protein>
<organism evidence="2 3">
    <name type="scientific">Cochliobolus carbonum (strain 26-R-13)</name>
    <name type="common">Maize leaf spot fungus</name>
    <name type="synonym">Bipolaris zeicola</name>
    <dbReference type="NCBI Taxonomy" id="930089"/>
    <lineage>
        <taxon>Eukaryota</taxon>
        <taxon>Fungi</taxon>
        <taxon>Dikarya</taxon>
        <taxon>Ascomycota</taxon>
        <taxon>Pezizomycotina</taxon>
        <taxon>Dothideomycetes</taxon>
        <taxon>Pleosporomycetidae</taxon>
        <taxon>Pleosporales</taxon>
        <taxon>Pleosporineae</taxon>
        <taxon>Pleosporaceae</taxon>
        <taxon>Bipolaris</taxon>
    </lineage>
</organism>
<dbReference type="KEGG" id="bze:COCCADRAFT_78440"/>
<dbReference type="GeneID" id="19150916"/>
<dbReference type="AlphaFoldDB" id="W6Y3Y3"/>
<accession>W6Y3Y3</accession>
<dbReference type="GO" id="GO:0004674">
    <property type="term" value="F:protein serine/threonine kinase activity"/>
    <property type="evidence" value="ECO:0007669"/>
    <property type="project" value="TreeGrafter"/>
</dbReference>
<dbReference type="SUPFAM" id="SSF56112">
    <property type="entry name" value="Protein kinase-like (PK-like)"/>
    <property type="match status" value="1"/>
</dbReference>
<dbReference type="HOGENOM" id="CLU_1067703_0_0_1"/>